<dbReference type="Proteomes" id="UP000799424">
    <property type="component" value="Unassembled WGS sequence"/>
</dbReference>
<feature type="compositionally biased region" description="Acidic residues" evidence="1">
    <location>
        <begin position="935"/>
        <end position="946"/>
    </location>
</feature>
<keyword evidence="3" id="KW-1185">Reference proteome</keyword>
<protein>
    <submittedName>
        <fullName evidence="2">Uncharacterized protein</fullName>
    </submittedName>
</protein>
<evidence type="ECO:0000313" key="2">
    <source>
        <dbReference type="EMBL" id="KAF2828790.1"/>
    </source>
</evidence>
<feature type="compositionally biased region" description="Acidic residues" evidence="1">
    <location>
        <begin position="1"/>
        <end position="11"/>
    </location>
</feature>
<proteinExistence type="predicted"/>
<organism evidence="2 3">
    <name type="scientific">Ophiobolus disseminans</name>
    <dbReference type="NCBI Taxonomy" id="1469910"/>
    <lineage>
        <taxon>Eukaryota</taxon>
        <taxon>Fungi</taxon>
        <taxon>Dikarya</taxon>
        <taxon>Ascomycota</taxon>
        <taxon>Pezizomycotina</taxon>
        <taxon>Dothideomycetes</taxon>
        <taxon>Pleosporomycetidae</taxon>
        <taxon>Pleosporales</taxon>
        <taxon>Pleosporineae</taxon>
        <taxon>Phaeosphaeriaceae</taxon>
        <taxon>Ophiobolus</taxon>
    </lineage>
</organism>
<feature type="region of interest" description="Disordered" evidence="1">
    <location>
        <begin position="1"/>
        <end position="37"/>
    </location>
</feature>
<reference evidence="2" key="1">
    <citation type="journal article" date="2020" name="Stud. Mycol.">
        <title>101 Dothideomycetes genomes: a test case for predicting lifestyles and emergence of pathogens.</title>
        <authorList>
            <person name="Haridas S."/>
            <person name="Albert R."/>
            <person name="Binder M."/>
            <person name="Bloem J."/>
            <person name="Labutti K."/>
            <person name="Salamov A."/>
            <person name="Andreopoulos B."/>
            <person name="Baker S."/>
            <person name="Barry K."/>
            <person name="Bills G."/>
            <person name="Bluhm B."/>
            <person name="Cannon C."/>
            <person name="Castanera R."/>
            <person name="Culley D."/>
            <person name="Daum C."/>
            <person name="Ezra D."/>
            <person name="Gonzalez J."/>
            <person name="Henrissat B."/>
            <person name="Kuo A."/>
            <person name="Liang C."/>
            <person name="Lipzen A."/>
            <person name="Lutzoni F."/>
            <person name="Magnuson J."/>
            <person name="Mondo S."/>
            <person name="Nolan M."/>
            <person name="Ohm R."/>
            <person name="Pangilinan J."/>
            <person name="Park H.-J."/>
            <person name="Ramirez L."/>
            <person name="Alfaro M."/>
            <person name="Sun H."/>
            <person name="Tritt A."/>
            <person name="Yoshinaga Y."/>
            <person name="Zwiers L.-H."/>
            <person name="Turgeon B."/>
            <person name="Goodwin S."/>
            <person name="Spatafora J."/>
            <person name="Crous P."/>
            <person name="Grigoriev I."/>
        </authorList>
    </citation>
    <scope>NUCLEOTIDE SEQUENCE</scope>
    <source>
        <strain evidence="2">CBS 113818</strain>
    </source>
</reference>
<dbReference type="EMBL" id="MU006222">
    <property type="protein sequence ID" value="KAF2828790.1"/>
    <property type="molecule type" value="Genomic_DNA"/>
</dbReference>
<feature type="region of interest" description="Disordered" evidence="1">
    <location>
        <begin position="559"/>
        <end position="578"/>
    </location>
</feature>
<feature type="region of interest" description="Disordered" evidence="1">
    <location>
        <begin position="487"/>
        <end position="553"/>
    </location>
</feature>
<dbReference type="AlphaFoldDB" id="A0A6A7A664"/>
<feature type="compositionally biased region" description="Basic and acidic residues" evidence="1">
    <location>
        <begin position="947"/>
        <end position="960"/>
    </location>
</feature>
<feature type="compositionally biased region" description="Basic residues" evidence="1">
    <location>
        <begin position="813"/>
        <end position="822"/>
    </location>
</feature>
<feature type="compositionally biased region" description="Acidic residues" evidence="1">
    <location>
        <begin position="968"/>
        <end position="978"/>
    </location>
</feature>
<evidence type="ECO:0000313" key="3">
    <source>
        <dbReference type="Proteomes" id="UP000799424"/>
    </source>
</evidence>
<name>A0A6A7A664_9PLEO</name>
<feature type="compositionally biased region" description="Basic and acidic residues" evidence="1">
    <location>
        <begin position="874"/>
        <end position="887"/>
    </location>
</feature>
<feature type="region of interest" description="Disordered" evidence="1">
    <location>
        <begin position="260"/>
        <end position="284"/>
    </location>
</feature>
<evidence type="ECO:0000256" key="1">
    <source>
        <dbReference type="SAM" id="MobiDB-lite"/>
    </source>
</evidence>
<feature type="compositionally biased region" description="Pro residues" evidence="1">
    <location>
        <begin position="710"/>
        <end position="724"/>
    </location>
</feature>
<feature type="region of interest" description="Disordered" evidence="1">
    <location>
        <begin position="701"/>
        <end position="735"/>
    </location>
</feature>
<feature type="compositionally biased region" description="Polar residues" evidence="1">
    <location>
        <begin position="892"/>
        <end position="911"/>
    </location>
</feature>
<sequence length="978" mass="109054">MACYVEDEVDWSDSPLNPVSPEHSDPHAGPSHTSAFHQTDTSDLFISETAEDNVLPVGSPLPFTFELDQHDQHVPSRAQRAQLGIHLNRRQPSKADYTNFALYQANQKVYEATFFKSFLAHALHPERLADSLAHDMDGDASLTSYLKSVLRNANGIADKMIRNAHSRTVNLLANDGKDGVPFLDVHKFNRNMFSDFCSDDPISVVGRLNESWHRASLEPAMVRMSTKQYPIGSNTSPLEEIDEIADRVFNNKNFGNLPTGRATRPCAKSKGKARALHGAARREESQVSTRGNWLAFPSFEVPLRSPTPPSAVQTHHSSVEDGELLADGVEPQVMRDLYKIQHEVEPPRQALRAHSEIFEDREASSTVLEDLFGRYGANALGSDRAESPVDNGDEDDITKVHPWRTRLIIDHKQRLTERWGNPTQTLRRVLPGIKQVIAEAFARGCRPTSNDYRRKVKIIAAREQQEGPTPLPLQATSPEAQVRKHSAKASIASPQHPADTPKITSNKQRMDVPRKKRKTCSVNSSAKTKVAKEKVTTKRPAQASGNKKKQVNKLPAPKPVVFKPIVPHPSGSTTIETDQALPPDAYFEAENPGEKPAWRCGIKHAMGYYYNAGNRTACPGCFTNIKESSKMKHMDFYLPPSSHFFQQAPDVIWTPSKPSNKVRRSKTLSHNSIAKDAYWAAINAGATTDEARQDGIEAVEAHLRPRTPKEPTPVPTPEPEPDLGPHPSGSETMEYGQDLPECAYFDQEDRDEECAWRCDVNHALGRYYLAGNKRTCPGCGSNRHGLGKQAEMDFYMPPGTVVRQEASELSKWTPRKPYKNRKSSSSERSKYKYLTHNQMCSKKYFEAMEADLQHDEAVKFAIQELDDELDAKEVEMSERQEETQRSEDNEETSGQSSDSRKNSANTSTSSDTRFKPKSRNGGTTSLLPSKRPFEDTSDEDTKDEGEGEIHDSSGDVEKEQGIISVSSSDEETSGSDSE</sequence>
<feature type="region of interest" description="Disordered" evidence="1">
    <location>
        <begin position="874"/>
        <end position="978"/>
    </location>
</feature>
<dbReference type="OrthoDB" id="3792198at2759"/>
<accession>A0A6A7A664</accession>
<gene>
    <name evidence="2" type="ORF">CC86DRAFT_319856</name>
</gene>
<feature type="region of interest" description="Disordered" evidence="1">
    <location>
        <begin position="806"/>
        <end position="830"/>
    </location>
</feature>